<evidence type="ECO:0000256" key="1">
    <source>
        <dbReference type="ARBA" id="ARBA00001954"/>
    </source>
</evidence>
<reference evidence="9" key="2">
    <citation type="submission" date="2023-05" db="EMBL/GenBank/DDBJ databases">
        <authorList>
            <consortium name="Lawrence Berkeley National Laboratory"/>
            <person name="Steindorff A."/>
            <person name="Hensen N."/>
            <person name="Bonometti L."/>
            <person name="Westerberg I."/>
            <person name="Brannstrom I.O."/>
            <person name="Guillou S."/>
            <person name="Cros-Aarteil S."/>
            <person name="Calhoun S."/>
            <person name="Haridas S."/>
            <person name="Kuo A."/>
            <person name="Mondo S."/>
            <person name="Pangilinan J."/>
            <person name="Riley R."/>
            <person name="Labutti K."/>
            <person name="Andreopoulos B."/>
            <person name="Lipzen A."/>
            <person name="Chen C."/>
            <person name="Yanf M."/>
            <person name="Daum C."/>
            <person name="Ng V."/>
            <person name="Clum A."/>
            <person name="Ohm R."/>
            <person name="Martin F."/>
            <person name="Silar P."/>
            <person name="Natvig D."/>
            <person name="Lalanne C."/>
            <person name="Gautier V."/>
            <person name="Ament-Velasquez S.L."/>
            <person name="Kruys A."/>
            <person name="Hutchinson M.I."/>
            <person name="Powell A.J."/>
            <person name="Barry K."/>
            <person name="Miller A.N."/>
            <person name="Grigoriev I.V."/>
            <person name="Debuchy R."/>
            <person name="Gladieux P."/>
            <person name="Thoren M.H."/>
            <person name="Johannesson H."/>
        </authorList>
    </citation>
    <scope>NUCLEOTIDE SEQUENCE</scope>
    <source>
        <strain evidence="9">CBS 990.96</strain>
    </source>
</reference>
<dbReference type="InterPro" id="IPR051323">
    <property type="entry name" value="AtsK-like"/>
</dbReference>
<dbReference type="InterPro" id="IPR003819">
    <property type="entry name" value="TauD/TfdA-like"/>
</dbReference>
<dbReference type="GO" id="GO:0005737">
    <property type="term" value="C:cytoplasm"/>
    <property type="evidence" value="ECO:0007669"/>
    <property type="project" value="TreeGrafter"/>
</dbReference>
<evidence type="ECO:0000256" key="7">
    <source>
        <dbReference type="SAM" id="MobiDB-lite"/>
    </source>
</evidence>
<keyword evidence="3" id="KW-0479">Metal-binding</keyword>
<gene>
    <name evidence="9" type="ORF">QBC38DRAFT_487811</name>
</gene>
<evidence type="ECO:0000256" key="6">
    <source>
        <dbReference type="ARBA" id="ARBA00023004"/>
    </source>
</evidence>
<evidence type="ECO:0000313" key="9">
    <source>
        <dbReference type="EMBL" id="KAK4223405.1"/>
    </source>
</evidence>
<dbReference type="Proteomes" id="UP001301958">
    <property type="component" value="Unassembled WGS sequence"/>
</dbReference>
<comment type="caution">
    <text evidence="9">The sequence shown here is derived from an EMBL/GenBank/DDBJ whole genome shotgun (WGS) entry which is preliminary data.</text>
</comment>
<keyword evidence="10" id="KW-1185">Reference proteome</keyword>
<dbReference type="GO" id="GO:0046872">
    <property type="term" value="F:metal ion binding"/>
    <property type="evidence" value="ECO:0007669"/>
    <property type="project" value="UniProtKB-KW"/>
</dbReference>
<protein>
    <recommendedName>
        <fullName evidence="8">TauD/TfdA-like domain-containing protein</fullName>
    </recommendedName>
</protein>
<dbReference type="EMBL" id="MU865428">
    <property type="protein sequence ID" value="KAK4223405.1"/>
    <property type="molecule type" value="Genomic_DNA"/>
</dbReference>
<reference evidence="9" key="1">
    <citation type="journal article" date="2023" name="Mol. Phylogenet. Evol.">
        <title>Genome-scale phylogeny and comparative genomics of the fungal order Sordariales.</title>
        <authorList>
            <person name="Hensen N."/>
            <person name="Bonometti L."/>
            <person name="Westerberg I."/>
            <person name="Brannstrom I.O."/>
            <person name="Guillou S."/>
            <person name="Cros-Aarteil S."/>
            <person name="Calhoun S."/>
            <person name="Haridas S."/>
            <person name="Kuo A."/>
            <person name="Mondo S."/>
            <person name="Pangilinan J."/>
            <person name="Riley R."/>
            <person name="LaButti K."/>
            <person name="Andreopoulos B."/>
            <person name="Lipzen A."/>
            <person name="Chen C."/>
            <person name="Yan M."/>
            <person name="Daum C."/>
            <person name="Ng V."/>
            <person name="Clum A."/>
            <person name="Steindorff A."/>
            <person name="Ohm R.A."/>
            <person name="Martin F."/>
            <person name="Silar P."/>
            <person name="Natvig D.O."/>
            <person name="Lalanne C."/>
            <person name="Gautier V."/>
            <person name="Ament-Velasquez S.L."/>
            <person name="Kruys A."/>
            <person name="Hutchinson M.I."/>
            <person name="Powell A.J."/>
            <person name="Barry K."/>
            <person name="Miller A.N."/>
            <person name="Grigoriev I.V."/>
            <person name="Debuchy R."/>
            <person name="Gladieux P."/>
            <person name="Hiltunen Thoren M."/>
            <person name="Johannesson H."/>
        </authorList>
    </citation>
    <scope>NUCLEOTIDE SEQUENCE</scope>
    <source>
        <strain evidence="9">CBS 990.96</strain>
    </source>
</reference>
<evidence type="ECO:0000313" key="10">
    <source>
        <dbReference type="Proteomes" id="UP001301958"/>
    </source>
</evidence>
<evidence type="ECO:0000256" key="3">
    <source>
        <dbReference type="ARBA" id="ARBA00022723"/>
    </source>
</evidence>
<evidence type="ECO:0000256" key="4">
    <source>
        <dbReference type="ARBA" id="ARBA00022964"/>
    </source>
</evidence>
<proteinExistence type="inferred from homology"/>
<keyword evidence="5" id="KW-0560">Oxidoreductase</keyword>
<dbReference type="GO" id="GO:0016706">
    <property type="term" value="F:2-oxoglutarate-dependent dioxygenase activity"/>
    <property type="evidence" value="ECO:0007669"/>
    <property type="project" value="TreeGrafter"/>
</dbReference>
<dbReference type="InterPro" id="IPR042098">
    <property type="entry name" value="TauD-like_sf"/>
</dbReference>
<keyword evidence="6" id="KW-0408">Iron</keyword>
<name>A0AAN7BHL6_9PEZI</name>
<accession>A0AAN7BHL6</accession>
<dbReference type="SUPFAM" id="SSF51197">
    <property type="entry name" value="Clavaminate synthase-like"/>
    <property type="match status" value="1"/>
</dbReference>
<dbReference type="AlphaFoldDB" id="A0AAN7BHL6"/>
<keyword evidence="4" id="KW-0223">Dioxygenase</keyword>
<evidence type="ECO:0000256" key="5">
    <source>
        <dbReference type="ARBA" id="ARBA00023002"/>
    </source>
</evidence>
<comment type="cofactor">
    <cofactor evidence="1">
        <name>Fe(2+)</name>
        <dbReference type="ChEBI" id="CHEBI:29033"/>
    </cofactor>
</comment>
<evidence type="ECO:0000256" key="2">
    <source>
        <dbReference type="ARBA" id="ARBA00005896"/>
    </source>
</evidence>
<evidence type="ECO:0000259" key="8">
    <source>
        <dbReference type="Pfam" id="PF02668"/>
    </source>
</evidence>
<dbReference type="Pfam" id="PF02668">
    <property type="entry name" value="TauD"/>
    <property type="match status" value="1"/>
</dbReference>
<feature type="domain" description="TauD/TfdA-like" evidence="8">
    <location>
        <begin position="65"/>
        <end position="362"/>
    </location>
</feature>
<dbReference type="PANTHER" id="PTHR30468">
    <property type="entry name" value="ALPHA-KETOGLUTARATE-DEPENDENT SULFONATE DIOXYGENASE"/>
    <property type="match status" value="1"/>
</dbReference>
<dbReference type="FunFam" id="3.60.130.10:FF:000005">
    <property type="entry name" value="TfdA family taurine dioxygenase"/>
    <property type="match status" value="1"/>
</dbReference>
<comment type="similarity">
    <text evidence="2">Belongs to the TfdA dioxygenase family.</text>
</comment>
<sequence length="397" mass="44315">MSPSAVESVQQTVDEIKTKVVPVTETQTAPAVQPASTTEDALPARYENHKEPLKLSGALDKFESFDVTPVIGREYVNVDLVQLLRAPNSDELLRDLAITISQRGVVFFRKQDNITDDLQKELVQRLGQLSGKPSTSGLHIHPISNSAREHGGKDDEISIISSEQAKKLYADRFGGAWNGGAHRQSGKGQWHSDITFEPIPSDYALLRLTQLPKTGGDTLWASGYELYDRISPTLRSFLDTLTAYYAQPLFNDAAKRNNFSVYSAPRGAPENVGEILEAIHPLIRTNPVTGWKSVFGVGHHVKKIHGLSEEESKHFLDWFVQLIVENHDLQVRFKWNDVNDLAIWDNRSVYHAATPDYIFEEGLGERKGSRAVSLGERPYFDPGSLSRREALKREGSA</sequence>
<feature type="region of interest" description="Disordered" evidence="7">
    <location>
        <begin position="133"/>
        <end position="153"/>
    </location>
</feature>
<dbReference type="Gene3D" id="3.60.130.10">
    <property type="entry name" value="Clavaminate synthase-like"/>
    <property type="match status" value="1"/>
</dbReference>
<organism evidence="9 10">
    <name type="scientific">Podospora fimiseda</name>
    <dbReference type="NCBI Taxonomy" id="252190"/>
    <lineage>
        <taxon>Eukaryota</taxon>
        <taxon>Fungi</taxon>
        <taxon>Dikarya</taxon>
        <taxon>Ascomycota</taxon>
        <taxon>Pezizomycotina</taxon>
        <taxon>Sordariomycetes</taxon>
        <taxon>Sordariomycetidae</taxon>
        <taxon>Sordariales</taxon>
        <taxon>Podosporaceae</taxon>
        <taxon>Podospora</taxon>
    </lineage>
</organism>
<dbReference type="PANTHER" id="PTHR30468:SF10">
    <property type="entry name" value="TAUD_TFDA-LIKE DOMAIN-CONTAINING PROTEIN"/>
    <property type="match status" value="1"/>
</dbReference>